<evidence type="ECO:0000256" key="1">
    <source>
        <dbReference type="SAM" id="MobiDB-lite"/>
    </source>
</evidence>
<organism evidence="2 3">
    <name type="scientific">Microbacterium ginsengisoli</name>
    <dbReference type="NCBI Taxonomy" id="400772"/>
    <lineage>
        <taxon>Bacteria</taxon>
        <taxon>Bacillati</taxon>
        <taxon>Actinomycetota</taxon>
        <taxon>Actinomycetes</taxon>
        <taxon>Micrococcales</taxon>
        <taxon>Microbacteriaceae</taxon>
        <taxon>Microbacterium</taxon>
    </lineage>
</organism>
<evidence type="ECO:0000313" key="2">
    <source>
        <dbReference type="EMBL" id="KJL37375.1"/>
    </source>
</evidence>
<name>A0A0F0LYM6_9MICO</name>
<accession>A0A0F0LYM6</accession>
<keyword evidence="3" id="KW-1185">Reference proteome</keyword>
<feature type="region of interest" description="Disordered" evidence="1">
    <location>
        <begin position="36"/>
        <end position="63"/>
    </location>
</feature>
<dbReference type="EMBL" id="JYIY01000066">
    <property type="protein sequence ID" value="KJL37375.1"/>
    <property type="molecule type" value="Genomic_DNA"/>
</dbReference>
<dbReference type="AlphaFoldDB" id="A0A0F0LYM6"/>
<comment type="caution">
    <text evidence="2">The sequence shown here is derived from an EMBL/GenBank/DDBJ whole genome shotgun (WGS) entry which is preliminary data.</text>
</comment>
<dbReference type="OrthoDB" id="9793302at2"/>
<dbReference type="PATRIC" id="fig|400772.4.peg.985"/>
<evidence type="ECO:0000313" key="3">
    <source>
        <dbReference type="Proteomes" id="UP000033451"/>
    </source>
</evidence>
<reference evidence="2 3" key="1">
    <citation type="submission" date="2015-02" db="EMBL/GenBank/DDBJ databases">
        <title>Draft genome sequences of ten Microbacterium spp. with emphasis on heavy metal contaminated environments.</title>
        <authorList>
            <person name="Corretto E."/>
        </authorList>
    </citation>
    <scope>NUCLEOTIDE SEQUENCE [LARGE SCALE GENOMIC DNA]</scope>
    <source>
        <strain evidence="2 3">DSM 18659</strain>
    </source>
</reference>
<proteinExistence type="predicted"/>
<dbReference type="Proteomes" id="UP000033451">
    <property type="component" value="Unassembled WGS sequence"/>
</dbReference>
<protein>
    <submittedName>
        <fullName evidence="2">Uncharacterized protein</fullName>
    </submittedName>
</protein>
<gene>
    <name evidence="2" type="ORF">RR49_00959</name>
</gene>
<dbReference type="RefSeq" id="WP_048809244.1">
    <property type="nucleotide sequence ID" value="NZ_JYIY01000066.1"/>
</dbReference>
<sequence length="63" mass="6759">MTDVIGMIDPVTGEIINEQQLAEQLLKQSKEHGVDLIGSDGLPNGSTSVDLSMHSGRKHGLLF</sequence>
<dbReference type="STRING" id="400772.RR49_00959"/>